<dbReference type="KEGG" id="ima:PO878_04935"/>
<dbReference type="InterPro" id="IPR006036">
    <property type="entry name" value="K_uptake_TrkA"/>
</dbReference>
<evidence type="ECO:0000256" key="4">
    <source>
        <dbReference type="ARBA" id="ARBA00022958"/>
    </source>
</evidence>
<dbReference type="Proteomes" id="UP001216390">
    <property type="component" value="Chromosome"/>
</dbReference>
<dbReference type="NCBIfam" id="NF007039">
    <property type="entry name" value="PRK09496.3-2"/>
    <property type="match status" value="1"/>
</dbReference>
<dbReference type="GO" id="GO:0005886">
    <property type="term" value="C:plasma membrane"/>
    <property type="evidence" value="ECO:0007669"/>
    <property type="project" value="InterPro"/>
</dbReference>
<sequence>MHVIIVGAGEVGWFLAQRLGAEGNDVVVVERDEAIAAAIGAELDVQVLTGDATTPSVLRGARVERADLFAAVTQHDEVNLLCSFLAKQAGVEQTIVRIQDPELRGPEGHALRAAMGADVIIDPDADTADAILGLVDAAGADEVYPVSGGDLEMIGAVIGEASPLAGQLLGDVTRTIGADLGFVIGALTHDGRTLLPGGDQLLEAGDHVRVLTTTSAQHRTLELLDASLAAPHRAMVLGGGAIGARVAEMLQARRTDVVLVENDVARAGQLSERLHRVTIVQGDIQDVDFLDQESITEMDLVVAATGNDSANVLACAFAATGPRTFTIAVLHRLSLLPLVRRFGVDAALSPRTASANAVLHEIREGTGSVSTFLESDIEVDEMVVEPGSPADGTPVANLDLGEVVLGAIVHADGRGELIGGPSVLQAGDNVVVFVRPTSLPLVRKAFSA</sequence>
<dbReference type="EMBL" id="CP116942">
    <property type="protein sequence ID" value="WCO68068.1"/>
    <property type="molecule type" value="Genomic_DNA"/>
</dbReference>
<evidence type="ECO:0000259" key="8">
    <source>
        <dbReference type="PROSITE" id="PS51202"/>
    </source>
</evidence>
<evidence type="ECO:0000313" key="10">
    <source>
        <dbReference type="Proteomes" id="UP001216390"/>
    </source>
</evidence>
<dbReference type="Gene3D" id="3.30.70.1450">
    <property type="entry name" value="Regulator of K+ conductance, C-terminal domain"/>
    <property type="match status" value="2"/>
</dbReference>
<keyword evidence="5" id="KW-0520">NAD</keyword>
<dbReference type="InterPro" id="IPR050721">
    <property type="entry name" value="Trk_Ktr_HKT_K-transport"/>
</dbReference>
<name>A0AAE9YBJ1_9ACTN</name>
<evidence type="ECO:0000256" key="3">
    <source>
        <dbReference type="ARBA" id="ARBA00022538"/>
    </source>
</evidence>
<dbReference type="InterPro" id="IPR036291">
    <property type="entry name" value="NAD(P)-bd_dom_sf"/>
</dbReference>
<dbReference type="GO" id="GO:0015079">
    <property type="term" value="F:potassium ion transmembrane transporter activity"/>
    <property type="evidence" value="ECO:0007669"/>
    <property type="project" value="InterPro"/>
</dbReference>
<evidence type="ECO:0000256" key="1">
    <source>
        <dbReference type="ARBA" id="ARBA00017378"/>
    </source>
</evidence>
<dbReference type="InterPro" id="IPR006037">
    <property type="entry name" value="RCK_C"/>
</dbReference>
<dbReference type="PROSITE" id="PS51202">
    <property type="entry name" value="RCK_C"/>
    <property type="match status" value="2"/>
</dbReference>
<dbReference type="Pfam" id="PF02254">
    <property type="entry name" value="TrkA_N"/>
    <property type="match status" value="2"/>
</dbReference>
<dbReference type="RefSeq" id="WP_272737585.1">
    <property type="nucleotide sequence ID" value="NZ_CP116942.1"/>
</dbReference>
<dbReference type="PANTHER" id="PTHR43833">
    <property type="entry name" value="POTASSIUM CHANNEL PROTEIN 2-RELATED-RELATED"/>
    <property type="match status" value="1"/>
</dbReference>
<keyword evidence="2" id="KW-0813">Transport</keyword>
<protein>
    <recommendedName>
        <fullName evidence="1">Trk system potassium uptake protein TrkA</fullName>
    </recommendedName>
</protein>
<reference evidence="9" key="1">
    <citation type="submission" date="2023-01" db="EMBL/GenBank/DDBJ databases">
        <title>The diversity of Class Acidimicrobiia in South China Sea sediment environments and the proposal of Iamia marina sp. nov., a novel species of the genus Iamia.</title>
        <authorList>
            <person name="He Y."/>
            <person name="Tian X."/>
        </authorList>
    </citation>
    <scope>NUCLEOTIDE SEQUENCE</scope>
    <source>
        <strain evidence="9">DSM 19957</strain>
    </source>
</reference>
<dbReference type="SUPFAM" id="SSF51735">
    <property type="entry name" value="NAD(P)-binding Rossmann-fold domains"/>
    <property type="match status" value="2"/>
</dbReference>
<keyword evidence="10" id="KW-1185">Reference proteome</keyword>
<dbReference type="Gene3D" id="3.40.50.720">
    <property type="entry name" value="NAD(P)-binding Rossmann-like Domain"/>
    <property type="match status" value="2"/>
</dbReference>
<keyword evidence="6" id="KW-0406">Ion transport</keyword>
<evidence type="ECO:0000259" key="7">
    <source>
        <dbReference type="PROSITE" id="PS51201"/>
    </source>
</evidence>
<dbReference type="PRINTS" id="PR00335">
    <property type="entry name" value="KUPTAKETRKA"/>
</dbReference>
<keyword evidence="4" id="KW-0630">Potassium</keyword>
<gene>
    <name evidence="9" type="primary">trkA</name>
    <name evidence="9" type="ORF">PO878_04935</name>
</gene>
<keyword evidence="3" id="KW-0633">Potassium transport</keyword>
<proteinExistence type="predicted"/>
<dbReference type="InterPro" id="IPR003148">
    <property type="entry name" value="RCK_N"/>
</dbReference>
<evidence type="ECO:0000256" key="5">
    <source>
        <dbReference type="ARBA" id="ARBA00023027"/>
    </source>
</evidence>
<dbReference type="AlphaFoldDB" id="A0AAE9YBJ1"/>
<evidence type="ECO:0000256" key="6">
    <source>
        <dbReference type="ARBA" id="ARBA00023065"/>
    </source>
</evidence>
<accession>A0AAE9YBJ1</accession>
<evidence type="ECO:0000313" key="9">
    <source>
        <dbReference type="EMBL" id="WCO68068.1"/>
    </source>
</evidence>
<feature type="domain" description="RCK C-terminal" evidence="8">
    <location>
        <begin position="367"/>
        <end position="448"/>
    </location>
</feature>
<evidence type="ECO:0000256" key="2">
    <source>
        <dbReference type="ARBA" id="ARBA00022448"/>
    </source>
</evidence>
<feature type="domain" description="RCK N-terminal" evidence="7">
    <location>
        <begin position="1"/>
        <end position="121"/>
    </location>
</feature>
<feature type="domain" description="RCK C-terminal" evidence="8">
    <location>
        <begin position="141"/>
        <end position="226"/>
    </location>
</feature>
<dbReference type="SUPFAM" id="SSF116726">
    <property type="entry name" value="TrkA C-terminal domain-like"/>
    <property type="match status" value="2"/>
</dbReference>
<organism evidence="9 10">
    <name type="scientific">Iamia majanohamensis</name>
    <dbReference type="NCBI Taxonomy" id="467976"/>
    <lineage>
        <taxon>Bacteria</taxon>
        <taxon>Bacillati</taxon>
        <taxon>Actinomycetota</taxon>
        <taxon>Acidimicrobiia</taxon>
        <taxon>Acidimicrobiales</taxon>
        <taxon>Iamiaceae</taxon>
        <taxon>Iamia</taxon>
    </lineage>
</organism>
<dbReference type="PROSITE" id="PS51201">
    <property type="entry name" value="RCK_N"/>
    <property type="match status" value="1"/>
</dbReference>
<dbReference type="InterPro" id="IPR036721">
    <property type="entry name" value="RCK_C_sf"/>
</dbReference>
<dbReference type="Pfam" id="PF02080">
    <property type="entry name" value="TrkA_C"/>
    <property type="match status" value="1"/>
</dbReference>
<dbReference type="PANTHER" id="PTHR43833:SF5">
    <property type="entry name" value="TRK SYSTEM POTASSIUM UPTAKE PROTEIN TRKA"/>
    <property type="match status" value="1"/>
</dbReference>